<reference evidence="5 6" key="1">
    <citation type="journal article" date="2015" name="Nature">
        <title>rRNA introns, odd ribosomes, and small enigmatic genomes across a large radiation of phyla.</title>
        <authorList>
            <person name="Brown C.T."/>
            <person name="Hug L.A."/>
            <person name="Thomas B.C."/>
            <person name="Sharon I."/>
            <person name="Castelle C.J."/>
            <person name="Singh A."/>
            <person name="Wilkins M.J."/>
            <person name="Williams K.H."/>
            <person name="Banfield J.F."/>
        </authorList>
    </citation>
    <scope>NUCLEOTIDE SEQUENCE [LARGE SCALE GENOMIC DNA]</scope>
</reference>
<dbReference type="GO" id="GO:0004519">
    <property type="term" value="F:endonuclease activity"/>
    <property type="evidence" value="ECO:0007669"/>
    <property type="project" value="UniProtKB-KW"/>
</dbReference>
<dbReference type="InterPro" id="IPR035437">
    <property type="entry name" value="SNase_OB-fold_sf"/>
</dbReference>
<evidence type="ECO:0000256" key="2">
    <source>
        <dbReference type="ARBA" id="ARBA00022759"/>
    </source>
</evidence>
<dbReference type="PANTHER" id="PTHR12302">
    <property type="entry name" value="EBNA2 BINDING PROTEIN P100"/>
    <property type="match status" value="1"/>
</dbReference>
<dbReference type="GO" id="GO:0016787">
    <property type="term" value="F:hydrolase activity"/>
    <property type="evidence" value="ECO:0007669"/>
    <property type="project" value="UniProtKB-KW"/>
</dbReference>
<dbReference type="AlphaFoldDB" id="A0A0G1M4X6"/>
<feature type="domain" description="TNase-like" evidence="4">
    <location>
        <begin position="16"/>
        <end position="134"/>
    </location>
</feature>
<comment type="caution">
    <text evidence="5">The sequence shown here is derived from an EMBL/GenBank/DDBJ whole genome shotgun (WGS) entry which is preliminary data.</text>
</comment>
<sequence>MAGVVGTVVLAAAVYLKTTYQVARVIDGDTFETKEKQVVRLAGVDAPELKYCGGTEAKQALEKLILGKRLQIKVVFNDKFKRLVSQVYAGNIYVNKKMLEQGWAYFARGTDSNADELLKAGEKARAGTLGIFGAGCTQDVNPIQPKCNIKGNIGQQGKETKFYRYPGCGQYGNTVVQLYLGDGWFCNEKEARAAGFVKGSDCKP</sequence>
<keyword evidence="1" id="KW-0540">Nuclease</keyword>
<proteinExistence type="predicted"/>
<evidence type="ECO:0000256" key="1">
    <source>
        <dbReference type="ARBA" id="ARBA00022722"/>
    </source>
</evidence>
<organism evidence="5 6">
    <name type="scientific">Candidatus Amesbacteria bacterium GW2011_GWC2_45_19</name>
    <dbReference type="NCBI Taxonomy" id="1618366"/>
    <lineage>
        <taxon>Bacteria</taxon>
        <taxon>Candidatus Amesiibacteriota</taxon>
    </lineage>
</organism>
<gene>
    <name evidence="5" type="ORF">UX05_C0002G0055</name>
</gene>
<dbReference type="InterPro" id="IPR016071">
    <property type="entry name" value="Staphylococal_nuclease_OB-fold"/>
</dbReference>
<evidence type="ECO:0000313" key="5">
    <source>
        <dbReference type="EMBL" id="KKU03299.1"/>
    </source>
</evidence>
<keyword evidence="3" id="KW-0378">Hydrolase</keyword>
<name>A0A0G1M4X6_9BACT</name>
<accession>A0A0G1M4X6</accession>
<dbReference type="Proteomes" id="UP000034264">
    <property type="component" value="Unassembled WGS sequence"/>
</dbReference>
<protein>
    <recommendedName>
        <fullName evidence="4">TNase-like domain-containing protein</fullName>
    </recommendedName>
</protein>
<evidence type="ECO:0000259" key="4">
    <source>
        <dbReference type="PROSITE" id="PS50830"/>
    </source>
</evidence>
<keyword evidence="2" id="KW-0255">Endonuclease</keyword>
<dbReference type="SUPFAM" id="SSF50199">
    <property type="entry name" value="Staphylococcal nuclease"/>
    <property type="match status" value="1"/>
</dbReference>
<dbReference type="Gene3D" id="2.40.50.90">
    <property type="match status" value="1"/>
</dbReference>
<evidence type="ECO:0000313" key="6">
    <source>
        <dbReference type="Proteomes" id="UP000034264"/>
    </source>
</evidence>
<dbReference type="SMART" id="SM00318">
    <property type="entry name" value="SNc"/>
    <property type="match status" value="1"/>
</dbReference>
<dbReference type="PROSITE" id="PS50830">
    <property type="entry name" value="TNASE_3"/>
    <property type="match status" value="1"/>
</dbReference>
<dbReference type="EMBL" id="LCKS01000002">
    <property type="protein sequence ID" value="KKU03299.1"/>
    <property type="molecule type" value="Genomic_DNA"/>
</dbReference>
<dbReference type="Pfam" id="PF00565">
    <property type="entry name" value="SNase"/>
    <property type="match status" value="1"/>
</dbReference>
<evidence type="ECO:0000256" key="3">
    <source>
        <dbReference type="ARBA" id="ARBA00022801"/>
    </source>
</evidence>
<dbReference type="PANTHER" id="PTHR12302:SF3">
    <property type="entry name" value="SERINE_THREONINE-PROTEIN KINASE 31"/>
    <property type="match status" value="1"/>
</dbReference>